<reference evidence="2" key="1">
    <citation type="submission" date="2017-10" db="EMBL/GenBank/DDBJ databases">
        <title>Resolving the taxonomy of Roseburia spp., Eubacterium rectale and Agathobacter spp. through phylogenomic analysis.</title>
        <authorList>
            <person name="Sheridan P.O."/>
            <person name="Walker A.W."/>
            <person name="Duncan S.H."/>
            <person name="Scott K.P."/>
            <person name="Toole P.W.O."/>
            <person name="Luis P."/>
            <person name="Flint H.J."/>
        </authorList>
    </citation>
    <scope>NUCLEOTIDE SEQUENCE [LARGE SCALE GENOMIC DNA]</scope>
    <source>
        <strain evidence="2">JK10</strain>
    </source>
</reference>
<gene>
    <name evidence="2" type="ORF">CSX00_02470</name>
</gene>
<protein>
    <recommendedName>
        <fullName evidence="4">TrbL/VirB6 plasmid conjugal transfer protein</fullName>
    </recommendedName>
</protein>
<feature type="transmembrane region" description="Helical" evidence="1">
    <location>
        <begin position="272"/>
        <end position="290"/>
    </location>
</feature>
<dbReference type="RefSeq" id="WP_099412732.1">
    <property type="nucleotide sequence ID" value="NZ_PDYH01000008.1"/>
</dbReference>
<name>A0A2G3EDA9_9FIRM</name>
<sequence length="302" mass="32251">MKDVIRALFAAGFKIWDNCINSAGKQFYLSTQEAGEKIGIWDTIEKLFFAVKNSAIPLATLFFIIAIYKSVVSSPPEQALKKFLSDALKYAVVLLVIDKLDKIILAIMEYANLFAKSFGMAGESNLSNGREAANVNACVESLDMDLGGVDVMDFGATIENFFEQMGPFILLFISGVITILVLVGSGLTVIGIAYQRIIKPLIMIPLSAIVLSMSCCSDEGTKTLWSMGKSFLGLCISGGFFVFAIRLGQNISGALLSLAPVSDAAGGDATEVLLAVVGANMCAIITTGLLKSMDAMVQKTFS</sequence>
<feature type="transmembrane region" description="Helical" evidence="1">
    <location>
        <begin position="231"/>
        <end position="252"/>
    </location>
</feature>
<accession>A0A2G3EDA9</accession>
<keyword evidence="3" id="KW-1185">Reference proteome</keyword>
<evidence type="ECO:0000313" key="2">
    <source>
        <dbReference type="EMBL" id="PHU41197.1"/>
    </source>
</evidence>
<evidence type="ECO:0000313" key="3">
    <source>
        <dbReference type="Proteomes" id="UP000224317"/>
    </source>
</evidence>
<feature type="transmembrane region" description="Helical" evidence="1">
    <location>
        <begin position="168"/>
        <end position="194"/>
    </location>
</feature>
<evidence type="ECO:0008006" key="4">
    <source>
        <dbReference type="Google" id="ProtNLM"/>
    </source>
</evidence>
<keyword evidence="1" id="KW-0472">Membrane</keyword>
<comment type="caution">
    <text evidence="2">The sequence shown here is derived from an EMBL/GenBank/DDBJ whole genome shotgun (WGS) entry which is preliminary data.</text>
</comment>
<dbReference type="Proteomes" id="UP000224317">
    <property type="component" value="Unassembled WGS sequence"/>
</dbReference>
<proteinExistence type="predicted"/>
<dbReference type="EMBL" id="PDYH01000008">
    <property type="protein sequence ID" value="PHU41197.1"/>
    <property type="molecule type" value="Genomic_DNA"/>
</dbReference>
<keyword evidence="1" id="KW-1133">Transmembrane helix</keyword>
<evidence type="ECO:0000256" key="1">
    <source>
        <dbReference type="SAM" id="Phobius"/>
    </source>
</evidence>
<organism evidence="2 3">
    <name type="scientific">Pseudobutyrivibrio ruminis</name>
    <dbReference type="NCBI Taxonomy" id="46206"/>
    <lineage>
        <taxon>Bacteria</taxon>
        <taxon>Bacillati</taxon>
        <taxon>Bacillota</taxon>
        <taxon>Clostridia</taxon>
        <taxon>Lachnospirales</taxon>
        <taxon>Lachnospiraceae</taxon>
        <taxon>Pseudobutyrivibrio</taxon>
    </lineage>
</organism>
<dbReference type="AlphaFoldDB" id="A0A2G3EDA9"/>
<keyword evidence="1" id="KW-0812">Transmembrane</keyword>